<feature type="transmembrane region" description="Helical" evidence="1">
    <location>
        <begin position="138"/>
        <end position="161"/>
    </location>
</feature>
<feature type="transmembrane region" description="Helical" evidence="1">
    <location>
        <begin position="401"/>
        <end position="420"/>
    </location>
</feature>
<dbReference type="AlphaFoldDB" id="A0A4V2JIW7"/>
<feature type="transmembrane region" description="Helical" evidence="1">
    <location>
        <begin position="370"/>
        <end position="389"/>
    </location>
</feature>
<sequence length="550" mass="59911">MRQRLPPPGAAAHFFSGTSSQVGNVVESVERVEHPRVERIPSARQFTEFCTAWGKRLPGPRVMGWTVTAVFFVLYTVVSVLRNDRMLNAGYDLGIFEQAIRAYAHGQAPIVELKGPGFNLLGDHFHPILALIAPVYRLFPGGVTLLVVQAALMALACYPLTRWAHRAVGPVTGLVVGCALGASWGIAAGVAKDFHEICFAVPLLAFSVTALGQRRWRAAAAWALPLLLVKEDLGLTLAAVGAYIAWQGLRERRADPTARRGTTWLGIAVVILGAAGTAVEILVLLPAMNPRGGFDYWQQMSDGPSSPGGLVGLASLGLHLFWPPMKWLLLFMLAAPTAFFAVRSPLTLLCVPTLAWRLLAGNEHYWQPNFHYNAILMPLVFAGLIDVLHRRKDLLPARRRRKVLAFCAAFTAVTAAVYPLHDLVLPWTWRTPDHVRTAQRLLDRIPDGETVASSNRLAPMLTGRTTVSLVCFGTGPDPAAPTGLPADPPRWVVSDRNDPTVKTPCRVARTKHMLDLYRAHGYLTVAEEDGITLLRKPTPAAAPGAAQRTP</sequence>
<proteinExistence type="predicted"/>
<feature type="transmembrane region" description="Helical" evidence="1">
    <location>
        <begin position="167"/>
        <end position="187"/>
    </location>
</feature>
<feature type="transmembrane region" description="Helical" evidence="1">
    <location>
        <begin position="233"/>
        <end position="249"/>
    </location>
</feature>
<dbReference type="Proteomes" id="UP000292452">
    <property type="component" value="Unassembled WGS sequence"/>
</dbReference>
<dbReference type="Pfam" id="PF09852">
    <property type="entry name" value="DUF2079"/>
    <property type="match status" value="1"/>
</dbReference>
<evidence type="ECO:0000256" key="1">
    <source>
        <dbReference type="SAM" id="Phobius"/>
    </source>
</evidence>
<feature type="transmembrane region" description="Helical" evidence="1">
    <location>
        <begin position="261"/>
        <end position="285"/>
    </location>
</feature>
<evidence type="ECO:0000313" key="3">
    <source>
        <dbReference type="Proteomes" id="UP000292452"/>
    </source>
</evidence>
<organism evidence="2 3">
    <name type="scientific">Streptomyces kasugaensis</name>
    <dbReference type="NCBI Taxonomy" id="1946"/>
    <lineage>
        <taxon>Bacteria</taxon>
        <taxon>Bacillati</taxon>
        <taxon>Actinomycetota</taxon>
        <taxon>Actinomycetes</taxon>
        <taxon>Kitasatosporales</taxon>
        <taxon>Streptomycetaceae</taxon>
        <taxon>Streptomyces</taxon>
    </lineage>
</organism>
<keyword evidence="1" id="KW-0472">Membrane</keyword>
<dbReference type="EMBL" id="SIXH01000050">
    <property type="protein sequence ID" value="TBO60171.1"/>
    <property type="molecule type" value="Genomic_DNA"/>
</dbReference>
<name>A0A4V2JIW7_STRKA</name>
<dbReference type="InterPro" id="IPR018650">
    <property type="entry name" value="STSV1_Orf64"/>
</dbReference>
<protein>
    <submittedName>
        <fullName evidence="2">DUF2079 domain-containing protein</fullName>
    </submittedName>
</protein>
<gene>
    <name evidence="2" type="ORF">EYS09_08235</name>
</gene>
<reference evidence="2 3" key="1">
    <citation type="submission" date="2019-02" db="EMBL/GenBank/DDBJ databases">
        <title>Draft Genome Sequence of Streptomyces sp. AM-2504, identified by 16S rRNA comparative analysis as a Streptomyces Kasugaensis strain.</title>
        <authorList>
            <person name="Napolioni V."/>
            <person name="Giuliodori A.M."/>
            <person name="Spurio R."/>
            <person name="Fabbretti A."/>
        </authorList>
    </citation>
    <scope>NUCLEOTIDE SEQUENCE [LARGE SCALE GENOMIC DNA]</scope>
    <source>
        <strain evidence="2 3">AM-2504</strain>
    </source>
</reference>
<accession>A0A4V2JIW7</accession>
<feature type="transmembrane region" description="Helical" evidence="1">
    <location>
        <begin position="329"/>
        <end position="358"/>
    </location>
</feature>
<comment type="caution">
    <text evidence="2">The sequence shown here is derived from an EMBL/GenBank/DDBJ whole genome shotgun (WGS) entry which is preliminary data.</text>
</comment>
<feature type="transmembrane region" description="Helical" evidence="1">
    <location>
        <begin position="305"/>
        <end position="322"/>
    </location>
</feature>
<feature type="transmembrane region" description="Helical" evidence="1">
    <location>
        <begin position="62"/>
        <end position="81"/>
    </location>
</feature>
<evidence type="ECO:0000313" key="2">
    <source>
        <dbReference type="EMBL" id="TBO60171.1"/>
    </source>
</evidence>
<keyword evidence="1" id="KW-0812">Transmembrane</keyword>
<keyword evidence="3" id="KW-1185">Reference proteome</keyword>
<keyword evidence="1" id="KW-1133">Transmembrane helix</keyword>